<dbReference type="InterPro" id="IPR000225">
    <property type="entry name" value="Armadillo"/>
</dbReference>
<dbReference type="SUPFAM" id="SSF48371">
    <property type="entry name" value="ARM repeat"/>
    <property type="match status" value="1"/>
</dbReference>
<sequence>MELLRTSWPVCLDSPSVYLRPSVCLSVSCCDIIIVVFTTSSASVNPLCWSTYCKLISIRKMKPSKNKNVEYSEGFYKPPLAVQKTSAEIINEARNTLRILRTQRPFTPREEQRKLFGSASSRTPENRPPSAFSLHASSFEWVESRPVSCARLSPLDHKPKLLSSPRNNEEHHISPPKSPIDSEEIRRISNARARLFRTASHGNLLPDKILLPNESKTLDFEDHPTTCDHSGTRDESQNLTVQLTFTDKCVPLTYKEHQNKIEGEEVYSQMTDISPSPQCSNQCDQVNGQESPSSCLENSEWTKSATVSENTLEANETEEEENYWNMKILPILHELESEDNVERLCHACTILYKALEEGNMLCKRFKRRNLLLKTLYKLVDIASDPLGLKLAKIILGLKVSGKNLLNVCKLVFKISRNEKNDSIIQHDQILDSLLEVLRAEDLQATTEAFLYCMGAIKFISGNAKLINEMVSKGTVEILLQLMKQINEINENDARFSSSGHLLVQLTATLRNMVDLPQSRCKLLDSEAFPELCLMLEKRMNDKDVCTNVARIFSKLSSFNDCCTALADCSRCYVLFLALLNKHPKKQDLVIRIIFILGNLTAKNNRAREQFFEVQGSINTLIALFQANCEADLNSKLLKGDGDIKNLKHPSEAEDVLIKLVRVVANLSIHPTVGTSLATNHHIVTLLITVLENKSVDECEELVINTTATISNLSFYQVKNSVIQEKKLYIAELLLKLLMSSNMDGILEAIRVFGNLSQCHEICDFIIQRKVYKFMIALLDTKHQDVCFSACGVLLNLTVDKSRRSILNEEGGIKKLIDCLRDFGPTDWQLACLICKTLWNYSENVSMAKACFEDDESNTLLVILASFLDEELALDYNLDDLRGYHKLYWETEFKPVAQKLLQRIQNCNF</sequence>
<dbReference type="InterPro" id="IPR011989">
    <property type="entry name" value="ARM-like"/>
</dbReference>
<feature type="region of interest" description="Disordered" evidence="1">
    <location>
        <begin position="156"/>
        <end position="183"/>
    </location>
</feature>
<dbReference type="SMART" id="SM00185">
    <property type="entry name" value="ARM"/>
    <property type="match status" value="6"/>
</dbReference>
<dbReference type="Gene3D" id="1.25.10.10">
    <property type="entry name" value="Leucine-rich Repeat Variant"/>
    <property type="match status" value="2"/>
</dbReference>
<feature type="region of interest" description="Disordered" evidence="1">
    <location>
        <begin position="108"/>
        <end position="129"/>
    </location>
</feature>
<dbReference type="EMBL" id="OX395128">
    <property type="protein sequence ID" value="CAI5769928.1"/>
    <property type="molecule type" value="Genomic_DNA"/>
</dbReference>
<dbReference type="InterPro" id="IPR016024">
    <property type="entry name" value="ARM-type_fold"/>
</dbReference>
<dbReference type="InterPro" id="IPR038905">
    <property type="entry name" value="ARMC2"/>
</dbReference>
<dbReference type="GO" id="GO:0007288">
    <property type="term" value="P:sperm axoneme assembly"/>
    <property type="evidence" value="ECO:0007669"/>
    <property type="project" value="TreeGrafter"/>
</dbReference>
<dbReference type="PANTHER" id="PTHR21356">
    <property type="entry name" value="ARMADILLO REPEAT CONTAINING 2"/>
    <property type="match status" value="1"/>
</dbReference>
<evidence type="ECO:0000256" key="1">
    <source>
        <dbReference type="SAM" id="MobiDB-lite"/>
    </source>
</evidence>
<gene>
    <name evidence="2" type="ORF">PODLI_1B025665</name>
</gene>
<reference evidence="2" key="1">
    <citation type="submission" date="2022-12" db="EMBL/GenBank/DDBJ databases">
        <authorList>
            <person name="Alioto T."/>
            <person name="Alioto T."/>
            <person name="Gomez Garrido J."/>
        </authorList>
    </citation>
    <scope>NUCLEOTIDE SEQUENCE</scope>
</reference>
<dbReference type="PANTHER" id="PTHR21356:SF1">
    <property type="entry name" value="ARMADILLO REPEAT-CONTAINING PROTEIN 2"/>
    <property type="match status" value="1"/>
</dbReference>
<protein>
    <submittedName>
        <fullName evidence="2">Armadillo repeat-containing protein 2 isoform X1</fullName>
    </submittedName>
</protein>
<dbReference type="AlphaFoldDB" id="A0AA35P2I6"/>
<dbReference type="Proteomes" id="UP001178461">
    <property type="component" value="Chromosome 3"/>
</dbReference>
<organism evidence="2 3">
    <name type="scientific">Podarcis lilfordi</name>
    <name type="common">Lilford's wall lizard</name>
    <dbReference type="NCBI Taxonomy" id="74358"/>
    <lineage>
        <taxon>Eukaryota</taxon>
        <taxon>Metazoa</taxon>
        <taxon>Chordata</taxon>
        <taxon>Craniata</taxon>
        <taxon>Vertebrata</taxon>
        <taxon>Euteleostomi</taxon>
        <taxon>Lepidosauria</taxon>
        <taxon>Squamata</taxon>
        <taxon>Bifurcata</taxon>
        <taxon>Unidentata</taxon>
        <taxon>Episquamata</taxon>
        <taxon>Laterata</taxon>
        <taxon>Lacertibaenia</taxon>
        <taxon>Lacertidae</taxon>
        <taxon>Podarcis</taxon>
    </lineage>
</organism>
<evidence type="ECO:0000313" key="3">
    <source>
        <dbReference type="Proteomes" id="UP001178461"/>
    </source>
</evidence>
<evidence type="ECO:0000313" key="2">
    <source>
        <dbReference type="EMBL" id="CAI5769928.1"/>
    </source>
</evidence>
<proteinExistence type="predicted"/>
<name>A0AA35P2I6_9SAUR</name>
<accession>A0AA35P2I6</accession>
<keyword evidence="3" id="KW-1185">Reference proteome</keyword>